<accession>A0A1A0V7R9</accession>
<comment type="caution">
    <text evidence="1">The sequence shown here is derived from an EMBL/GenBank/DDBJ whole genome shotgun (WGS) entry which is preliminary data.</text>
</comment>
<dbReference type="AlphaFoldDB" id="A0A1A0V7R9"/>
<name>A0A1A0V7R9_MYCPR</name>
<reference evidence="2" key="1">
    <citation type="submission" date="2016-06" db="EMBL/GenBank/DDBJ databases">
        <authorList>
            <person name="Sutton G."/>
            <person name="Brinkac L."/>
            <person name="Sanka R."/>
            <person name="Adams M."/>
            <person name="Lau E."/>
            <person name="Mehaffy C."/>
            <person name="Tameris M."/>
            <person name="Hatherill M."/>
            <person name="Hanekom W."/>
            <person name="Mahomed H."/>
            <person name="Mcshane H."/>
        </authorList>
    </citation>
    <scope>NUCLEOTIDE SEQUENCE [LARGE SCALE GENOMIC DNA]</scope>
    <source>
        <strain evidence="2">852002-10433_SCH5171157</strain>
    </source>
</reference>
<sequence>MLRRSRPSRWAYVDYTREPGDPALVEYRVQTNDDRNAVTPFSLFRRGVTKGEPKARGRYHRWAGKP</sequence>
<protein>
    <submittedName>
        <fullName evidence="1">Uncharacterized protein</fullName>
    </submittedName>
</protein>
<dbReference type="Proteomes" id="UP000094008">
    <property type="component" value="Unassembled WGS sequence"/>
</dbReference>
<organism evidence="1 2">
    <name type="scientific">Mycolicibacterium peregrinum</name>
    <name type="common">Mycobacterium peregrinum</name>
    <dbReference type="NCBI Taxonomy" id="43304"/>
    <lineage>
        <taxon>Bacteria</taxon>
        <taxon>Bacillati</taxon>
        <taxon>Actinomycetota</taxon>
        <taxon>Actinomycetes</taxon>
        <taxon>Mycobacteriales</taxon>
        <taxon>Mycobacteriaceae</taxon>
        <taxon>Mycolicibacterium</taxon>
    </lineage>
</organism>
<gene>
    <name evidence="1" type="ORF">A5779_12935</name>
</gene>
<evidence type="ECO:0000313" key="2">
    <source>
        <dbReference type="Proteomes" id="UP000094008"/>
    </source>
</evidence>
<evidence type="ECO:0000313" key="1">
    <source>
        <dbReference type="EMBL" id="OBB79292.1"/>
    </source>
</evidence>
<dbReference type="EMBL" id="LZSY01000205">
    <property type="protein sequence ID" value="OBB79292.1"/>
    <property type="molecule type" value="Genomic_DNA"/>
</dbReference>
<proteinExistence type="predicted"/>